<dbReference type="NCBIfam" id="TIGR00521">
    <property type="entry name" value="coaBC_dfp"/>
    <property type="match status" value="1"/>
</dbReference>
<feature type="binding site" evidence="3">
    <location>
        <position position="337"/>
    </location>
    <ligand>
        <name>CTP</name>
        <dbReference type="ChEBI" id="CHEBI:37563"/>
    </ligand>
</feature>
<accession>A0A1G9K0F7</accession>
<dbReference type="SUPFAM" id="SSF102645">
    <property type="entry name" value="CoaB-like"/>
    <property type="match status" value="1"/>
</dbReference>
<reference evidence="7 8" key="1">
    <citation type="submission" date="2016-10" db="EMBL/GenBank/DDBJ databases">
        <authorList>
            <person name="de Groot N.N."/>
        </authorList>
    </citation>
    <scope>NUCLEOTIDE SEQUENCE [LARGE SCALE GENOMIC DNA]</scope>
    <source>
        <strain evidence="7 8">DSM 17813</strain>
    </source>
</reference>
<comment type="cofactor">
    <cofactor evidence="3">
        <name>Mg(2+)</name>
        <dbReference type="ChEBI" id="CHEBI:18420"/>
    </cofactor>
</comment>
<evidence type="ECO:0000313" key="8">
    <source>
        <dbReference type="Proteomes" id="UP000182146"/>
    </source>
</evidence>
<feature type="binding site" evidence="3">
    <location>
        <position position="323"/>
    </location>
    <ligand>
        <name>CTP</name>
        <dbReference type="ChEBI" id="CHEBI:37563"/>
    </ligand>
</feature>
<dbReference type="GO" id="GO:0004633">
    <property type="term" value="F:phosphopantothenoylcysteine decarboxylase activity"/>
    <property type="evidence" value="ECO:0007669"/>
    <property type="project" value="UniProtKB-UniRule"/>
</dbReference>
<feature type="domain" description="Flavoprotein" evidence="5">
    <location>
        <begin position="6"/>
        <end position="176"/>
    </location>
</feature>
<comment type="function">
    <text evidence="3">Catalyzes two sequential steps in the biosynthesis of coenzyme A. In the first step cysteine is conjugated to 4'-phosphopantothenate to form 4-phosphopantothenoylcysteine. In the second step the latter compound is decarboxylated to form 4'-phosphopantotheine.</text>
</comment>
<comment type="similarity">
    <text evidence="3 4">In the C-terminal section; belongs to the PPC synthetase family.</text>
</comment>
<feature type="binding site" evidence="3">
    <location>
        <begin position="305"/>
        <end position="308"/>
    </location>
    <ligand>
        <name>CTP</name>
        <dbReference type="ChEBI" id="CHEBI:37563"/>
    </ligand>
</feature>
<dbReference type="InterPro" id="IPR036551">
    <property type="entry name" value="Flavin_trans-like"/>
</dbReference>
<feature type="active site" description="Proton donor" evidence="3">
    <location>
        <position position="158"/>
    </location>
</feature>
<keyword evidence="1 3" id="KW-0210">Decarboxylase</keyword>
<dbReference type="AlphaFoldDB" id="A0A1G9K0F7"/>
<comment type="catalytic activity">
    <reaction evidence="3 4">
        <text>(R)-4'-phosphopantothenate + L-cysteine + CTP = N-[(R)-4-phosphopantothenoyl]-L-cysteine + CMP + diphosphate + H(+)</text>
        <dbReference type="Rhea" id="RHEA:19397"/>
        <dbReference type="ChEBI" id="CHEBI:10986"/>
        <dbReference type="ChEBI" id="CHEBI:15378"/>
        <dbReference type="ChEBI" id="CHEBI:33019"/>
        <dbReference type="ChEBI" id="CHEBI:35235"/>
        <dbReference type="ChEBI" id="CHEBI:37563"/>
        <dbReference type="ChEBI" id="CHEBI:59458"/>
        <dbReference type="ChEBI" id="CHEBI:60377"/>
        <dbReference type="EC" id="6.3.2.5"/>
    </reaction>
</comment>
<dbReference type="Proteomes" id="UP000182146">
    <property type="component" value="Unassembled WGS sequence"/>
</dbReference>
<comment type="pathway">
    <text evidence="3 4">Cofactor biosynthesis; coenzyme A biosynthesis; CoA from (R)-pantothenate: step 3/5.</text>
</comment>
<dbReference type="Gene3D" id="3.40.50.1950">
    <property type="entry name" value="Flavin prenyltransferase-like"/>
    <property type="match status" value="1"/>
</dbReference>
<comment type="pathway">
    <text evidence="3 4">Cofactor biosynthesis; coenzyme A biosynthesis; CoA from (R)-pantothenate: step 2/5.</text>
</comment>
<dbReference type="PANTHER" id="PTHR14359">
    <property type="entry name" value="HOMO-OLIGOMERIC FLAVIN CONTAINING CYS DECARBOXYLASE FAMILY"/>
    <property type="match status" value="1"/>
</dbReference>
<organism evidence="7 8">
    <name type="scientific">Geoalkalibacter ferrihydriticus</name>
    <dbReference type="NCBI Taxonomy" id="392333"/>
    <lineage>
        <taxon>Bacteria</taxon>
        <taxon>Pseudomonadati</taxon>
        <taxon>Thermodesulfobacteriota</taxon>
        <taxon>Desulfuromonadia</taxon>
        <taxon>Desulfuromonadales</taxon>
        <taxon>Geoalkalibacteraceae</taxon>
        <taxon>Geoalkalibacter</taxon>
    </lineage>
</organism>
<evidence type="ECO:0000256" key="3">
    <source>
        <dbReference type="HAMAP-Rule" id="MF_02225"/>
    </source>
</evidence>
<keyword evidence="3" id="KW-0460">Magnesium</keyword>
<evidence type="ECO:0000256" key="2">
    <source>
        <dbReference type="ARBA" id="ARBA00023239"/>
    </source>
</evidence>
<dbReference type="InterPro" id="IPR007085">
    <property type="entry name" value="DNA/pantothenate-metab_flavo_C"/>
</dbReference>
<dbReference type="InterPro" id="IPR005252">
    <property type="entry name" value="CoaBC"/>
</dbReference>
<dbReference type="GO" id="GO:0010181">
    <property type="term" value="F:FMN binding"/>
    <property type="evidence" value="ECO:0007669"/>
    <property type="project" value="UniProtKB-UniRule"/>
</dbReference>
<evidence type="ECO:0000259" key="5">
    <source>
        <dbReference type="Pfam" id="PF02441"/>
    </source>
</evidence>
<keyword evidence="3 4" id="KW-0285">Flavoprotein</keyword>
<dbReference type="GO" id="GO:0046872">
    <property type="term" value="F:metal ion binding"/>
    <property type="evidence" value="ECO:0007669"/>
    <property type="project" value="UniProtKB-KW"/>
</dbReference>
<dbReference type="UniPathway" id="UPA00241">
    <property type="reaction ID" value="UER00353"/>
</dbReference>
<feature type="region of interest" description="Phosphopantothenate--cysteine ligase" evidence="3">
    <location>
        <begin position="190"/>
        <end position="400"/>
    </location>
</feature>
<dbReference type="Pfam" id="PF04127">
    <property type="entry name" value="DFP"/>
    <property type="match status" value="1"/>
</dbReference>
<dbReference type="GO" id="GO:0015937">
    <property type="term" value="P:coenzyme A biosynthetic process"/>
    <property type="evidence" value="ECO:0007669"/>
    <property type="project" value="UniProtKB-UniRule"/>
</dbReference>
<comment type="function">
    <text evidence="4">Catalyzes two steps in the biosynthesis of coenzyme A. In the first step cysteine is conjugated to 4'-phosphopantothenate to form 4-phosphopantothenoylcysteine, in the latter compound is decarboxylated to form 4'-phosphopantotheine.</text>
</comment>
<dbReference type="GO" id="GO:0071513">
    <property type="term" value="C:phosphopantothenoylcysteine decarboxylase complex"/>
    <property type="evidence" value="ECO:0007669"/>
    <property type="project" value="TreeGrafter"/>
</dbReference>
<dbReference type="InterPro" id="IPR035929">
    <property type="entry name" value="CoaB-like_sf"/>
</dbReference>
<dbReference type="EC" id="6.3.2.5" evidence="3"/>
<keyword evidence="3 4" id="KW-0436">Ligase</keyword>
<dbReference type="Gene3D" id="3.40.50.10300">
    <property type="entry name" value="CoaB-like"/>
    <property type="match status" value="1"/>
</dbReference>
<feature type="binding site" evidence="3">
    <location>
        <position position="278"/>
    </location>
    <ligand>
        <name>CTP</name>
        <dbReference type="ChEBI" id="CHEBI:37563"/>
    </ligand>
</feature>
<dbReference type="GO" id="GO:0004632">
    <property type="term" value="F:phosphopantothenate--cysteine ligase activity"/>
    <property type="evidence" value="ECO:0007669"/>
    <property type="project" value="UniProtKB-UniRule"/>
</dbReference>
<feature type="binding site" evidence="3">
    <location>
        <position position="341"/>
    </location>
    <ligand>
        <name>CTP</name>
        <dbReference type="ChEBI" id="CHEBI:37563"/>
    </ligand>
</feature>
<proteinExistence type="inferred from homology"/>
<comment type="cofactor">
    <cofactor evidence="3">
        <name>FMN</name>
        <dbReference type="ChEBI" id="CHEBI:58210"/>
    </cofactor>
    <text evidence="3">Binds 1 FMN per subunit.</text>
</comment>
<evidence type="ECO:0000313" key="7">
    <source>
        <dbReference type="EMBL" id="SDL42643.1"/>
    </source>
</evidence>
<evidence type="ECO:0000259" key="6">
    <source>
        <dbReference type="Pfam" id="PF04127"/>
    </source>
</evidence>
<comment type="caution">
    <text evidence="3">Lacks conserved residue(s) required for the propagation of feature annotation.</text>
</comment>
<keyword evidence="3" id="KW-0511">Multifunctional enzyme</keyword>
<keyword evidence="2 3" id="KW-0456">Lyase</keyword>
<dbReference type="SUPFAM" id="SSF52507">
    <property type="entry name" value="Homo-oligomeric flavin-containing Cys decarboxylases, HFCD"/>
    <property type="match status" value="1"/>
</dbReference>
<sequence length="400" mass="43633">MLLREKTIVLGVCGGIAAYKAAELVRLYVKAGAEVHVIMTRSAQEFITPLTFQTLTGNPVHCELFNLLQEREIGHISLADRADVFVVAPATANVVGKVASGIADDLLTTTLMATKAPVLFAPAMNVNMWENPVYQQNQAKLAALGLRFVEPATGFLACGWEGKGKLADTGHIFEETLAVLMPQDLVGETVLVTAGPTREEIDPVRFVSNYSSGKMGYALARAARLRGARVLLVSGPSALTAPWGVERICVVSAEEMRNAVLDRWGEVSIAIKAAAVADYRPARRSERKVKKADRESLSLELEKNPDILAELGLRKGDRFLVGFAAETCDLLENARKKMRAKNLDLMVANDVTQERAGFDVDTNIVRLLQPDGTEEALPEMTKDEVARHILDRIQSLRKGT</sequence>
<dbReference type="EMBL" id="FNGU01000001">
    <property type="protein sequence ID" value="SDL42643.1"/>
    <property type="molecule type" value="Genomic_DNA"/>
</dbReference>
<dbReference type="InterPro" id="IPR003382">
    <property type="entry name" value="Flavoprotein"/>
</dbReference>
<feature type="region of interest" description="Phosphopantothenoylcysteine decarboxylase" evidence="3">
    <location>
        <begin position="1"/>
        <end position="189"/>
    </location>
</feature>
<comment type="similarity">
    <text evidence="3 4">In the N-terminal section; belongs to the HFCD (homo-oligomeric flavin containing Cys decarboxylase) superfamily.</text>
</comment>
<gene>
    <name evidence="3" type="primary">coaBC</name>
    <name evidence="7" type="ORF">SAMN05660860_00600</name>
</gene>
<dbReference type="EC" id="4.1.1.36" evidence="3"/>
<keyword evidence="3" id="KW-0479">Metal-binding</keyword>
<dbReference type="Pfam" id="PF02441">
    <property type="entry name" value="Flavoprotein"/>
    <property type="match status" value="1"/>
</dbReference>
<feature type="domain" description="DNA/pantothenate metabolism flavoprotein C-terminal" evidence="6">
    <location>
        <begin position="185"/>
        <end position="395"/>
    </location>
</feature>
<protein>
    <recommendedName>
        <fullName evidence="3">Coenzyme A biosynthesis bifunctional protein CoaBC</fullName>
    </recommendedName>
    <alternativeName>
        <fullName evidence="3">DNA/pantothenate metabolism flavoprotein</fullName>
    </alternativeName>
    <alternativeName>
        <fullName evidence="3">Phosphopantothenoylcysteine synthetase/decarboxylase</fullName>
        <shortName evidence="3">PPCS-PPCDC</shortName>
    </alternativeName>
    <domain>
        <recommendedName>
            <fullName evidence="3">Phosphopantothenoylcysteine decarboxylase</fullName>
            <shortName evidence="3">PPC decarboxylase</shortName>
            <shortName evidence="3">PPC-DC</shortName>
            <ecNumber evidence="3">4.1.1.36</ecNumber>
        </recommendedName>
        <alternativeName>
            <fullName evidence="3">CoaC</fullName>
        </alternativeName>
    </domain>
    <domain>
        <recommendedName>
            <fullName evidence="3">Phosphopantothenate--cysteine ligase</fullName>
            <ecNumber evidence="3">6.3.2.5</ecNumber>
        </recommendedName>
        <alternativeName>
            <fullName evidence="3">CoaB</fullName>
        </alternativeName>
        <alternativeName>
            <fullName evidence="3">Phosphopantothenoylcysteine synthetase</fullName>
            <shortName evidence="3">PPC synthetase</shortName>
            <shortName evidence="3">PPC-S</shortName>
        </alternativeName>
    </domain>
</protein>
<evidence type="ECO:0000256" key="1">
    <source>
        <dbReference type="ARBA" id="ARBA00022793"/>
    </source>
</evidence>
<dbReference type="HAMAP" id="MF_02225">
    <property type="entry name" value="CoaBC"/>
    <property type="match status" value="1"/>
</dbReference>
<name>A0A1G9K0F7_9BACT</name>
<dbReference type="STRING" id="392333.SAMN05660860_00600"/>
<feature type="binding site" evidence="3">
    <location>
        <position position="288"/>
    </location>
    <ligand>
        <name>CTP</name>
        <dbReference type="ChEBI" id="CHEBI:37563"/>
    </ligand>
</feature>
<comment type="catalytic activity">
    <reaction evidence="3 4">
        <text>N-[(R)-4-phosphopantothenoyl]-L-cysteine + H(+) = (R)-4'-phosphopantetheine + CO2</text>
        <dbReference type="Rhea" id="RHEA:16793"/>
        <dbReference type="ChEBI" id="CHEBI:15378"/>
        <dbReference type="ChEBI" id="CHEBI:16526"/>
        <dbReference type="ChEBI" id="CHEBI:59458"/>
        <dbReference type="ChEBI" id="CHEBI:61723"/>
        <dbReference type="EC" id="4.1.1.36"/>
    </reaction>
</comment>
<dbReference type="PANTHER" id="PTHR14359:SF6">
    <property type="entry name" value="PHOSPHOPANTOTHENOYLCYSTEINE DECARBOXYLASE"/>
    <property type="match status" value="1"/>
</dbReference>
<keyword evidence="3 4" id="KW-0288">FMN</keyword>
<dbReference type="GO" id="GO:0015941">
    <property type="term" value="P:pantothenate catabolic process"/>
    <property type="evidence" value="ECO:0007669"/>
    <property type="project" value="InterPro"/>
</dbReference>
<evidence type="ECO:0000256" key="4">
    <source>
        <dbReference type="RuleBase" id="RU364078"/>
    </source>
</evidence>